<dbReference type="NCBIfam" id="TIGR02074">
    <property type="entry name" value="PBP_1a_fam"/>
    <property type="match status" value="1"/>
</dbReference>
<evidence type="ECO:0000256" key="15">
    <source>
        <dbReference type="SAM" id="MobiDB-lite"/>
    </source>
</evidence>
<dbReference type="HOGENOM" id="CLU_006354_2_7_5"/>
<dbReference type="Gene3D" id="1.10.3810.10">
    <property type="entry name" value="Biosynthetic peptidoglycan transglycosylase-like"/>
    <property type="match status" value="1"/>
</dbReference>
<evidence type="ECO:0000256" key="4">
    <source>
        <dbReference type="ARBA" id="ARBA00022645"/>
    </source>
</evidence>
<dbReference type="GO" id="GO:0009252">
    <property type="term" value="P:peptidoglycan biosynthetic process"/>
    <property type="evidence" value="ECO:0007669"/>
    <property type="project" value="UniProtKB-UniPathway"/>
</dbReference>
<keyword evidence="19" id="KW-1185">Reference proteome</keyword>
<evidence type="ECO:0000313" key="19">
    <source>
        <dbReference type="Proteomes" id="UP000001953"/>
    </source>
</evidence>
<dbReference type="Pfam" id="PF00905">
    <property type="entry name" value="Transpeptidase"/>
    <property type="match status" value="1"/>
</dbReference>
<gene>
    <name evidence="18" type="ordered locus">Nham_1403</name>
</gene>
<dbReference type="GO" id="GO:0008955">
    <property type="term" value="F:peptidoglycan glycosyltransferase activity"/>
    <property type="evidence" value="ECO:0007669"/>
    <property type="project" value="UniProtKB-EC"/>
</dbReference>
<dbReference type="FunFam" id="1.10.3810.10:FF:000001">
    <property type="entry name" value="Penicillin-binding protein 1A"/>
    <property type="match status" value="1"/>
</dbReference>
<dbReference type="GO" id="GO:0071555">
    <property type="term" value="P:cell wall organization"/>
    <property type="evidence" value="ECO:0007669"/>
    <property type="project" value="UniProtKB-KW"/>
</dbReference>
<comment type="pathway">
    <text evidence="1">Cell wall biogenesis; peptidoglycan biosynthesis.</text>
</comment>
<dbReference type="InterPro" id="IPR001460">
    <property type="entry name" value="PCN-bd_Tpept"/>
</dbReference>
<dbReference type="RefSeq" id="WP_011509916.1">
    <property type="nucleotide sequence ID" value="NC_007964.1"/>
</dbReference>
<dbReference type="InterPro" id="IPR001264">
    <property type="entry name" value="Glyco_trans_51"/>
</dbReference>
<dbReference type="CAZy" id="GT51">
    <property type="family name" value="Glycosyltransferase Family 51"/>
</dbReference>
<evidence type="ECO:0000256" key="7">
    <source>
        <dbReference type="ARBA" id="ARBA00022679"/>
    </source>
</evidence>
<comment type="catalytic activity">
    <reaction evidence="14">
        <text>[GlcNAc-(1-&gt;4)-Mur2Ac(oyl-L-Ala-gamma-D-Glu-L-Lys-D-Ala-D-Ala)](n)-di-trans,octa-cis-undecaprenyl diphosphate + beta-D-GlcNAc-(1-&gt;4)-Mur2Ac(oyl-L-Ala-gamma-D-Glu-L-Lys-D-Ala-D-Ala)-di-trans,octa-cis-undecaprenyl diphosphate = [GlcNAc-(1-&gt;4)-Mur2Ac(oyl-L-Ala-gamma-D-Glu-L-Lys-D-Ala-D-Ala)](n+1)-di-trans,octa-cis-undecaprenyl diphosphate + di-trans,octa-cis-undecaprenyl diphosphate + H(+)</text>
        <dbReference type="Rhea" id="RHEA:23708"/>
        <dbReference type="Rhea" id="RHEA-COMP:9602"/>
        <dbReference type="Rhea" id="RHEA-COMP:9603"/>
        <dbReference type="ChEBI" id="CHEBI:15378"/>
        <dbReference type="ChEBI" id="CHEBI:58405"/>
        <dbReference type="ChEBI" id="CHEBI:60033"/>
        <dbReference type="ChEBI" id="CHEBI:78435"/>
        <dbReference type="EC" id="2.4.99.28"/>
    </reaction>
</comment>
<proteinExistence type="inferred from homology"/>
<keyword evidence="6 18" id="KW-0328">Glycosyltransferase</keyword>
<dbReference type="InterPro" id="IPR036950">
    <property type="entry name" value="PBP_transglycosylase"/>
</dbReference>
<dbReference type="SUPFAM" id="SSF56601">
    <property type="entry name" value="beta-lactamase/transpeptidase-like"/>
    <property type="match status" value="1"/>
</dbReference>
<keyword evidence="11" id="KW-0511">Multifunctional enzyme</keyword>
<evidence type="ECO:0000259" key="16">
    <source>
        <dbReference type="Pfam" id="PF00905"/>
    </source>
</evidence>
<evidence type="ECO:0000259" key="17">
    <source>
        <dbReference type="Pfam" id="PF00912"/>
    </source>
</evidence>
<keyword evidence="5" id="KW-0645">Protease</keyword>
<keyword evidence="12" id="KW-0961">Cell wall biogenesis/degradation</keyword>
<keyword evidence="7 18" id="KW-0808">Transferase</keyword>
<reference evidence="18 19" key="1">
    <citation type="submission" date="2006-03" db="EMBL/GenBank/DDBJ databases">
        <title>Complete sequence of chromosome of Nitrobacter hamburgensis X14.</title>
        <authorList>
            <consortium name="US DOE Joint Genome Institute"/>
            <person name="Copeland A."/>
            <person name="Lucas S."/>
            <person name="Lapidus A."/>
            <person name="Barry K."/>
            <person name="Detter J.C."/>
            <person name="Glavina del Rio T."/>
            <person name="Hammon N."/>
            <person name="Israni S."/>
            <person name="Dalin E."/>
            <person name="Tice H."/>
            <person name="Pitluck S."/>
            <person name="Chain P."/>
            <person name="Malfatti S."/>
            <person name="Shin M."/>
            <person name="Vergez L."/>
            <person name="Schmutz J."/>
            <person name="Larimer F."/>
            <person name="Land M."/>
            <person name="Hauser L."/>
            <person name="Kyrpides N."/>
            <person name="Ivanova N."/>
            <person name="Ward B."/>
            <person name="Arp D."/>
            <person name="Klotz M."/>
            <person name="Stein L."/>
            <person name="O'Mullan G."/>
            <person name="Starkenburg S."/>
            <person name="Sayavedra L."/>
            <person name="Poret-Peterson A.T."/>
            <person name="Gentry M.E."/>
            <person name="Bruce D."/>
            <person name="Richardson P."/>
        </authorList>
    </citation>
    <scope>NUCLEOTIDE SEQUENCE [LARGE SCALE GENOMIC DNA]</scope>
    <source>
        <strain evidence="19">DSM 10229 / NCIMB 13809 / X14</strain>
    </source>
</reference>
<evidence type="ECO:0000256" key="13">
    <source>
        <dbReference type="ARBA" id="ARBA00034000"/>
    </source>
</evidence>
<evidence type="ECO:0000256" key="14">
    <source>
        <dbReference type="ARBA" id="ARBA00049902"/>
    </source>
</evidence>
<evidence type="ECO:0000256" key="5">
    <source>
        <dbReference type="ARBA" id="ARBA00022670"/>
    </source>
</evidence>
<protein>
    <submittedName>
        <fullName evidence="18">Penicillin-binding protein 1A</fullName>
        <ecNumber evidence="18">2.4.1.129</ecNumber>
    </submittedName>
</protein>
<dbReference type="eggNOG" id="COG0744">
    <property type="taxonomic scope" value="Bacteria"/>
</dbReference>
<evidence type="ECO:0000256" key="9">
    <source>
        <dbReference type="ARBA" id="ARBA00022960"/>
    </source>
</evidence>
<feature type="domain" description="Penicillin-binding protein transpeptidase" evidence="16">
    <location>
        <begin position="374"/>
        <end position="618"/>
    </location>
</feature>
<dbReference type="GO" id="GO:0008360">
    <property type="term" value="P:regulation of cell shape"/>
    <property type="evidence" value="ECO:0007669"/>
    <property type="project" value="UniProtKB-KW"/>
</dbReference>
<evidence type="ECO:0000256" key="2">
    <source>
        <dbReference type="ARBA" id="ARBA00007090"/>
    </source>
</evidence>
<name>Q1QNH2_NITHX</name>
<accession>Q1QNH2</accession>
<dbReference type="GO" id="GO:0009002">
    <property type="term" value="F:serine-type D-Ala-D-Ala carboxypeptidase activity"/>
    <property type="evidence" value="ECO:0007669"/>
    <property type="project" value="UniProtKB-EC"/>
</dbReference>
<comment type="catalytic activity">
    <reaction evidence="13">
        <text>Preferential cleavage: (Ac)2-L-Lys-D-Ala-|-D-Ala. Also transpeptidation of peptidyl-alanyl moieties that are N-acyl substituents of D-alanine.</text>
        <dbReference type="EC" id="3.4.16.4"/>
    </reaction>
</comment>
<evidence type="ECO:0000256" key="8">
    <source>
        <dbReference type="ARBA" id="ARBA00022801"/>
    </source>
</evidence>
<feature type="region of interest" description="Disordered" evidence="15">
    <location>
        <begin position="715"/>
        <end position="760"/>
    </location>
</feature>
<sequence>MRNILPSDWKKRIRHVLLDFDARIDSTLFSSAVGARELYERFSTFMDRFYVGRWKRWVFVEPLSEAATLGLGGLIVLLALAQPAFRETADEDWLKKSDLAVTFLDRYGNPIGSRGIKHNDAIPLEDFPDNLIKATLATEDRRFYDHFGIDVGGTFRALVTNAQAGGVRQGGSSITQQLAKNLFLSNERTIERKINEAFLAIWLETRLTKNEILKLYLDRAYMGGGTFGVDGAAHFYFNKSVRDVNLAEAAMLAGLFKAPTKYAPHINLPAARARANQVLDNMVDAGFMTEGQVFGARRNPATAVDRRDENSPNYYLDWAFDEMRKLVDTFPRSYTERVFVVRTAIDMNVQHAAEEAIENQLRQFGRDYHATQAATVVADLDGGVRAMVGGRDYGASQFNRATDAMRQPGSSFKPYVYTTALLNGFKPTSTIVDGPVCLGNWCPQNYGHSYSGKVTLTQALTRSINVIPVKLSIALGGNPRNVWASAKKGRQMIVETAHKFGIVTPLPDTPSLPIGADEVNVLEHAVAYATFPNKGKAVTPHAVLEVRTGAGDLVWRYDRDGPKPRQIIPPSVAADMAMMMSHVVSEGTARRAILDGIPAAGKTGTTNAYRDAWFVGYTGNFVCGVWYGNDDYSPTNRLTGGALPAQTWHDIMTAAHRGVEIKDIAGVAAPAKPTAAAAKTAGSEDNANPAPPPILTKRGAEILVRVEKMLDQAGKTIGKTSAAEPVNPAPSGAPRPVSTGADNLAAATSGDRATLSPPKN</sequence>
<evidence type="ECO:0000256" key="3">
    <source>
        <dbReference type="ARBA" id="ARBA00007739"/>
    </source>
</evidence>
<feature type="region of interest" description="Disordered" evidence="15">
    <location>
        <begin position="675"/>
        <end position="695"/>
    </location>
</feature>
<keyword evidence="10" id="KW-0573">Peptidoglycan synthesis</keyword>
<feature type="domain" description="Glycosyl transferase family 51" evidence="17">
    <location>
        <begin position="117"/>
        <end position="282"/>
    </location>
</feature>
<dbReference type="PANTHER" id="PTHR32282:SF33">
    <property type="entry name" value="PEPTIDOGLYCAN GLYCOSYLTRANSFERASE"/>
    <property type="match status" value="1"/>
</dbReference>
<evidence type="ECO:0000256" key="12">
    <source>
        <dbReference type="ARBA" id="ARBA00023316"/>
    </source>
</evidence>
<dbReference type="STRING" id="323097.Nham_1403"/>
<dbReference type="GO" id="GO:0008658">
    <property type="term" value="F:penicillin binding"/>
    <property type="evidence" value="ECO:0007669"/>
    <property type="project" value="InterPro"/>
</dbReference>
<evidence type="ECO:0000313" key="18">
    <source>
        <dbReference type="EMBL" id="ABE62225.1"/>
    </source>
</evidence>
<dbReference type="EC" id="2.4.1.129" evidence="18"/>
<comment type="similarity">
    <text evidence="2">In the C-terminal section; belongs to the transpeptidase family.</text>
</comment>
<organism evidence="18 19">
    <name type="scientific">Nitrobacter hamburgensis (strain DSM 10229 / NCIMB 13809 / X14)</name>
    <dbReference type="NCBI Taxonomy" id="323097"/>
    <lineage>
        <taxon>Bacteria</taxon>
        <taxon>Pseudomonadati</taxon>
        <taxon>Pseudomonadota</taxon>
        <taxon>Alphaproteobacteria</taxon>
        <taxon>Hyphomicrobiales</taxon>
        <taxon>Nitrobacteraceae</taxon>
        <taxon>Nitrobacter</taxon>
    </lineage>
</organism>
<dbReference type="GO" id="GO:0006508">
    <property type="term" value="P:proteolysis"/>
    <property type="evidence" value="ECO:0007669"/>
    <property type="project" value="UniProtKB-KW"/>
</dbReference>
<keyword evidence="8" id="KW-0378">Hydrolase</keyword>
<evidence type="ECO:0000256" key="11">
    <source>
        <dbReference type="ARBA" id="ARBA00023268"/>
    </source>
</evidence>
<comment type="similarity">
    <text evidence="3">In the N-terminal section; belongs to the glycosyltransferase 51 family.</text>
</comment>
<keyword evidence="4" id="KW-0121">Carboxypeptidase</keyword>
<dbReference type="OrthoDB" id="9766909at2"/>
<dbReference type="Gene3D" id="3.40.710.10">
    <property type="entry name" value="DD-peptidase/beta-lactamase superfamily"/>
    <property type="match status" value="1"/>
</dbReference>
<dbReference type="InterPro" id="IPR012338">
    <property type="entry name" value="Beta-lactam/transpept-like"/>
</dbReference>
<keyword evidence="9" id="KW-0133">Cell shape</keyword>
<dbReference type="InterPro" id="IPR050396">
    <property type="entry name" value="Glycosyltr_51/Transpeptidase"/>
</dbReference>
<dbReference type="GO" id="GO:0030288">
    <property type="term" value="C:outer membrane-bounded periplasmic space"/>
    <property type="evidence" value="ECO:0007669"/>
    <property type="project" value="TreeGrafter"/>
</dbReference>
<dbReference type="UniPathway" id="UPA00219"/>
<dbReference type="PANTHER" id="PTHR32282">
    <property type="entry name" value="BINDING PROTEIN TRANSPEPTIDASE, PUTATIVE-RELATED"/>
    <property type="match status" value="1"/>
</dbReference>
<dbReference type="EMBL" id="CP000319">
    <property type="protein sequence ID" value="ABE62225.1"/>
    <property type="molecule type" value="Genomic_DNA"/>
</dbReference>
<evidence type="ECO:0000256" key="6">
    <source>
        <dbReference type="ARBA" id="ARBA00022676"/>
    </source>
</evidence>
<dbReference type="SUPFAM" id="SSF53955">
    <property type="entry name" value="Lysozyme-like"/>
    <property type="match status" value="1"/>
</dbReference>
<dbReference type="Proteomes" id="UP000001953">
    <property type="component" value="Chromosome"/>
</dbReference>
<dbReference type="KEGG" id="nha:Nham_1403"/>
<dbReference type="InterPro" id="IPR023346">
    <property type="entry name" value="Lysozyme-like_dom_sf"/>
</dbReference>
<evidence type="ECO:0000256" key="10">
    <source>
        <dbReference type="ARBA" id="ARBA00022984"/>
    </source>
</evidence>
<evidence type="ECO:0000256" key="1">
    <source>
        <dbReference type="ARBA" id="ARBA00004752"/>
    </source>
</evidence>
<dbReference type="Pfam" id="PF00912">
    <property type="entry name" value="Transgly"/>
    <property type="match status" value="1"/>
</dbReference>
<dbReference type="AlphaFoldDB" id="Q1QNH2"/>